<dbReference type="GO" id="GO:0030170">
    <property type="term" value="F:pyridoxal phosphate binding"/>
    <property type="evidence" value="ECO:0007669"/>
    <property type="project" value="TreeGrafter"/>
</dbReference>
<keyword evidence="6" id="KW-0032">Aminotransferase</keyword>
<evidence type="ECO:0000256" key="3">
    <source>
        <dbReference type="PIRSR" id="PIRSR000390-1"/>
    </source>
</evidence>
<reference evidence="7 9" key="2">
    <citation type="submission" date="2016-08" db="EMBL/GenBank/DDBJ databases">
        <title>Characterization of Isolates of Eisenbergiella tayi Derived from Blood Cultures, Using Whole Genome Sequencing.</title>
        <authorList>
            <person name="Bernier A.-M."/>
            <person name="Burdz T."/>
            <person name="Wiebe D."/>
            <person name="Bernard K."/>
        </authorList>
    </citation>
    <scope>NUCLEOTIDE SEQUENCE [LARGE SCALE GENOMIC DNA]</scope>
    <source>
        <strain evidence="7 9">NML120146</strain>
    </source>
</reference>
<evidence type="ECO:0000256" key="1">
    <source>
        <dbReference type="ARBA" id="ARBA00022898"/>
    </source>
</evidence>
<dbReference type="EMBL" id="MCGH01000002">
    <property type="protein sequence ID" value="ODM06820.1"/>
    <property type="molecule type" value="Genomic_DNA"/>
</dbReference>
<evidence type="ECO:0000256" key="5">
    <source>
        <dbReference type="RuleBase" id="RU004508"/>
    </source>
</evidence>
<dbReference type="CDD" id="cd00616">
    <property type="entry name" value="AHBA_syn"/>
    <property type="match status" value="1"/>
</dbReference>
<keyword evidence="1 4" id="KW-0663">Pyridoxal phosphate</keyword>
<dbReference type="Gene3D" id="3.90.1150.10">
    <property type="entry name" value="Aspartate Aminotransferase, domain 1"/>
    <property type="match status" value="1"/>
</dbReference>
<reference evidence="6 8" key="1">
    <citation type="submission" date="2016-07" db="EMBL/GenBank/DDBJ databases">
        <title>Characterization of isolates of Eisenbergiella tayi derived from blood cultures, using whole genome sequencing.</title>
        <authorList>
            <person name="Burdz T."/>
            <person name="Wiebe D."/>
            <person name="Huynh C."/>
            <person name="Bernard K."/>
        </authorList>
    </citation>
    <scope>NUCLEOTIDE SEQUENCE [LARGE SCALE GENOMIC DNA]</scope>
    <source>
        <strain evidence="6 8">NML 110608</strain>
    </source>
</reference>
<dbReference type="EC" id="2.6.1.90" evidence="6"/>
<gene>
    <name evidence="6" type="primary">fdtB</name>
    <name evidence="6" type="ORF">BEI61_02710</name>
    <name evidence="7" type="ORF">BEI63_05035</name>
</gene>
<feature type="modified residue" description="N6-(pyridoxal phosphate)lysine" evidence="4">
    <location>
        <position position="185"/>
    </location>
</feature>
<dbReference type="PANTHER" id="PTHR30244">
    <property type="entry name" value="TRANSAMINASE"/>
    <property type="match status" value="1"/>
</dbReference>
<dbReference type="Proteomes" id="UP000094869">
    <property type="component" value="Unassembled WGS sequence"/>
</dbReference>
<evidence type="ECO:0000313" key="8">
    <source>
        <dbReference type="Proteomes" id="UP000094067"/>
    </source>
</evidence>
<evidence type="ECO:0000313" key="9">
    <source>
        <dbReference type="Proteomes" id="UP000094869"/>
    </source>
</evidence>
<evidence type="ECO:0000313" key="7">
    <source>
        <dbReference type="EMBL" id="ODR59899.1"/>
    </source>
</evidence>
<sequence length="364" mass="40890">MVVQSVVLKRMFDTHKAEYEEAVLRSLNSGWYILGKEMEEFEKQFALYLGVKHCIALNSGTDALILAFRALGIHEGDEVIVPANAYIASVIGVTENGGTPVFVDADAHMEIDADAIEEKITDKTKAILPVHLFGQSSRMDKIVELVRKYNLKLVEDCAQCHGSKFNGKYAGTFGDIGCFSFYPTKPLGAMGDAGAIVTNNDALAEKVCLLRNYGSKTKYHNEINGVNSRMDEIQAAVLKVGLKYLDDGNEIRKVMALKYKNGIKNPRVFIPEKYAEVEHVYHLFPVLVEDRDSFQKYLNENGVRTQVHYPIPPYVAECYSDWGYGWSDFPNAESFAKQEVSLPIYVGLPNEELQYVIDVINNYR</sequence>
<feature type="active site" description="Proton acceptor" evidence="3">
    <location>
        <position position="185"/>
    </location>
</feature>
<dbReference type="PIRSF" id="PIRSF000390">
    <property type="entry name" value="PLP_StrS"/>
    <property type="match status" value="1"/>
</dbReference>
<dbReference type="InterPro" id="IPR015421">
    <property type="entry name" value="PyrdxlP-dep_Trfase_major"/>
</dbReference>
<proteinExistence type="inferred from homology"/>
<dbReference type="PANTHER" id="PTHR30244:SF36">
    <property type="entry name" value="3-OXO-GLUCOSE-6-PHOSPHATE:GLUTAMATE AMINOTRANSFERASE"/>
    <property type="match status" value="1"/>
</dbReference>
<protein>
    <submittedName>
        <fullName evidence="7">Aminotransferase</fullName>
    </submittedName>
    <submittedName>
        <fullName evidence="6">dTDP-3-amino-3,6-dideoxy-alpha-D-galactopyranose transaminase</fullName>
        <ecNumber evidence="6">2.6.1.90</ecNumber>
    </submittedName>
</protein>
<evidence type="ECO:0000256" key="2">
    <source>
        <dbReference type="ARBA" id="ARBA00037999"/>
    </source>
</evidence>
<dbReference type="Gene3D" id="3.40.640.10">
    <property type="entry name" value="Type I PLP-dependent aspartate aminotransferase-like (Major domain)"/>
    <property type="match status" value="1"/>
</dbReference>
<comment type="caution">
    <text evidence="6">The sequence shown here is derived from an EMBL/GenBank/DDBJ whole genome shotgun (WGS) entry which is preliminary data.</text>
</comment>
<dbReference type="InterPro" id="IPR000653">
    <property type="entry name" value="DegT/StrS_aminotransferase"/>
</dbReference>
<dbReference type="Proteomes" id="UP000094067">
    <property type="component" value="Unassembled WGS sequence"/>
</dbReference>
<evidence type="ECO:0000256" key="4">
    <source>
        <dbReference type="PIRSR" id="PIRSR000390-2"/>
    </source>
</evidence>
<dbReference type="AlphaFoldDB" id="A0A1E3ADL1"/>
<dbReference type="InterPro" id="IPR015422">
    <property type="entry name" value="PyrdxlP-dep_Trfase_small"/>
</dbReference>
<comment type="similarity">
    <text evidence="2 5">Belongs to the DegT/DnrJ/EryC1 family.</text>
</comment>
<organism evidence="6 8">
    <name type="scientific">Eisenbergiella tayi</name>
    <dbReference type="NCBI Taxonomy" id="1432052"/>
    <lineage>
        <taxon>Bacteria</taxon>
        <taxon>Bacillati</taxon>
        <taxon>Bacillota</taxon>
        <taxon>Clostridia</taxon>
        <taxon>Lachnospirales</taxon>
        <taxon>Lachnospiraceae</taxon>
        <taxon>Eisenbergiella</taxon>
    </lineage>
</organism>
<accession>A0A1E3ADL1</accession>
<dbReference type="PATRIC" id="fig|1432052.4.peg.3020"/>
<dbReference type="GO" id="GO:0008483">
    <property type="term" value="F:transaminase activity"/>
    <property type="evidence" value="ECO:0007669"/>
    <property type="project" value="UniProtKB-KW"/>
</dbReference>
<keyword evidence="9" id="KW-1185">Reference proteome</keyword>
<dbReference type="Pfam" id="PF01041">
    <property type="entry name" value="DegT_DnrJ_EryC1"/>
    <property type="match status" value="1"/>
</dbReference>
<dbReference type="GO" id="GO:0000271">
    <property type="term" value="P:polysaccharide biosynthetic process"/>
    <property type="evidence" value="ECO:0007669"/>
    <property type="project" value="TreeGrafter"/>
</dbReference>
<keyword evidence="6" id="KW-0808">Transferase</keyword>
<dbReference type="RefSeq" id="WP_069152628.1">
    <property type="nucleotide sequence ID" value="NZ_JAQCZP010000014.1"/>
</dbReference>
<dbReference type="SUPFAM" id="SSF53383">
    <property type="entry name" value="PLP-dependent transferases"/>
    <property type="match status" value="1"/>
</dbReference>
<name>A0A1E3ADL1_9FIRM</name>
<evidence type="ECO:0000313" key="6">
    <source>
        <dbReference type="EMBL" id="ODM06820.1"/>
    </source>
</evidence>
<dbReference type="EMBL" id="MEHD01000013">
    <property type="protein sequence ID" value="ODR59899.1"/>
    <property type="molecule type" value="Genomic_DNA"/>
</dbReference>
<dbReference type="InterPro" id="IPR015424">
    <property type="entry name" value="PyrdxlP-dep_Trfase"/>
</dbReference>